<evidence type="ECO:0000256" key="3">
    <source>
        <dbReference type="ARBA" id="ARBA00023163"/>
    </source>
</evidence>
<dbReference type="Proteomes" id="UP000301751">
    <property type="component" value="Unassembled WGS sequence"/>
</dbReference>
<evidence type="ECO:0000313" key="5">
    <source>
        <dbReference type="EMBL" id="GCL61263.1"/>
    </source>
</evidence>
<proteinExistence type="predicted"/>
<dbReference type="InterPro" id="IPR011008">
    <property type="entry name" value="Dimeric_a/b-barrel"/>
</dbReference>
<accession>A0A480AII9</accession>
<dbReference type="Pfam" id="PF13412">
    <property type="entry name" value="HTH_24"/>
    <property type="match status" value="1"/>
</dbReference>
<keyword evidence="1" id="KW-0805">Transcription regulation</keyword>
<dbReference type="Pfam" id="PF01037">
    <property type="entry name" value="AsnC_trans_reg"/>
    <property type="match status" value="1"/>
</dbReference>
<dbReference type="Gene3D" id="1.10.10.10">
    <property type="entry name" value="Winged helix-like DNA-binding domain superfamily/Winged helix DNA-binding domain"/>
    <property type="match status" value="1"/>
</dbReference>
<dbReference type="RefSeq" id="WP_137731029.1">
    <property type="nucleotide sequence ID" value="NZ_BJCL01000001.1"/>
</dbReference>
<dbReference type="InterPro" id="IPR036388">
    <property type="entry name" value="WH-like_DNA-bd_sf"/>
</dbReference>
<dbReference type="InterPro" id="IPR036390">
    <property type="entry name" value="WH_DNA-bd_sf"/>
</dbReference>
<sequence length="159" mass="17827">MRSTASKPQLDAIDRQILDALQHDGRLSNVQLAERVHLSPSACLRRVKQLEESGVIGQYVALLNPKALGQHGTCFSIINLQTMSDGVLKGFEQAVRDEPEVLDCFYVAGSNDYLIRFSYRDAEDLERFHTQVLMRLPGVERSNSMLVLRTVKKTTALPV</sequence>
<dbReference type="Gene3D" id="3.30.70.920">
    <property type="match status" value="1"/>
</dbReference>
<evidence type="ECO:0000313" key="6">
    <source>
        <dbReference type="Proteomes" id="UP000301751"/>
    </source>
</evidence>
<dbReference type="InterPro" id="IPR000485">
    <property type="entry name" value="AsnC-type_HTH_dom"/>
</dbReference>
<protein>
    <submittedName>
        <fullName evidence="5">AsnC family transcriptional regulator</fullName>
    </submittedName>
</protein>
<dbReference type="InterPro" id="IPR019887">
    <property type="entry name" value="Tscrpt_reg_AsnC/Lrp_C"/>
</dbReference>
<dbReference type="GO" id="GO:0006355">
    <property type="term" value="P:regulation of DNA-templated transcription"/>
    <property type="evidence" value="ECO:0007669"/>
    <property type="project" value="UniProtKB-ARBA"/>
</dbReference>
<dbReference type="OrthoDB" id="8526125at2"/>
<keyword evidence="6" id="KW-1185">Reference proteome</keyword>
<evidence type="ECO:0000259" key="4">
    <source>
        <dbReference type="PROSITE" id="PS50956"/>
    </source>
</evidence>
<evidence type="ECO:0000256" key="2">
    <source>
        <dbReference type="ARBA" id="ARBA00023125"/>
    </source>
</evidence>
<comment type="caution">
    <text evidence="5">The sequence shown here is derived from an EMBL/GenBank/DDBJ whole genome shotgun (WGS) entry which is preliminary data.</text>
</comment>
<keyword evidence="3" id="KW-0804">Transcription</keyword>
<reference evidence="6" key="1">
    <citation type="submission" date="2019-03" db="EMBL/GenBank/DDBJ databases">
        <title>Aquabacterium pictum sp.nov., the first bacteriochlorophyll a-containing freshwater bacterium in the genus Aquabacterium of the class Betaproteobacteria.</title>
        <authorList>
            <person name="Hirose S."/>
            <person name="Tank M."/>
            <person name="Hara E."/>
            <person name="Tamaki H."/>
            <person name="Takaichi S."/>
            <person name="Haruta S."/>
            <person name="Hanada S."/>
        </authorList>
    </citation>
    <scope>NUCLEOTIDE SEQUENCE [LARGE SCALE GENOMIC DNA]</scope>
    <source>
        <strain evidence="6">W35</strain>
    </source>
</reference>
<dbReference type="SUPFAM" id="SSF46785">
    <property type="entry name" value="Winged helix' DNA-binding domain"/>
    <property type="match status" value="1"/>
</dbReference>
<evidence type="ECO:0000256" key="1">
    <source>
        <dbReference type="ARBA" id="ARBA00023015"/>
    </source>
</evidence>
<dbReference type="PROSITE" id="PS50956">
    <property type="entry name" value="HTH_ASNC_2"/>
    <property type="match status" value="1"/>
</dbReference>
<dbReference type="PRINTS" id="PR00033">
    <property type="entry name" value="HTHASNC"/>
</dbReference>
<gene>
    <name evidence="5" type="ORF">AQPW35_03440</name>
</gene>
<dbReference type="CDD" id="cd00090">
    <property type="entry name" value="HTH_ARSR"/>
    <property type="match status" value="1"/>
</dbReference>
<dbReference type="EMBL" id="BJCL01000001">
    <property type="protein sequence ID" value="GCL61263.1"/>
    <property type="molecule type" value="Genomic_DNA"/>
</dbReference>
<dbReference type="PANTHER" id="PTHR30154:SF34">
    <property type="entry name" value="TRANSCRIPTIONAL REGULATOR AZLB"/>
    <property type="match status" value="1"/>
</dbReference>
<dbReference type="GO" id="GO:0043200">
    <property type="term" value="P:response to amino acid"/>
    <property type="evidence" value="ECO:0007669"/>
    <property type="project" value="TreeGrafter"/>
</dbReference>
<keyword evidence="2" id="KW-0238">DNA-binding</keyword>
<dbReference type="FunFam" id="1.10.10.10:FF:000186">
    <property type="entry name" value="AsnC family transcriptional regulator"/>
    <property type="match status" value="1"/>
</dbReference>
<dbReference type="InterPro" id="IPR019888">
    <property type="entry name" value="Tscrpt_reg_AsnC-like"/>
</dbReference>
<dbReference type="PANTHER" id="PTHR30154">
    <property type="entry name" value="LEUCINE-RESPONSIVE REGULATORY PROTEIN"/>
    <property type="match status" value="1"/>
</dbReference>
<organism evidence="5 6">
    <name type="scientific">Pseudaquabacterium pictum</name>
    <dbReference type="NCBI Taxonomy" id="2315236"/>
    <lineage>
        <taxon>Bacteria</taxon>
        <taxon>Pseudomonadati</taxon>
        <taxon>Pseudomonadota</taxon>
        <taxon>Betaproteobacteria</taxon>
        <taxon>Burkholderiales</taxon>
        <taxon>Sphaerotilaceae</taxon>
        <taxon>Pseudaquabacterium</taxon>
    </lineage>
</organism>
<dbReference type="GO" id="GO:0043565">
    <property type="term" value="F:sequence-specific DNA binding"/>
    <property type="evidence" value="ECO:0007669"/>
    <property type="project" value="InterPro"/>
</dbReference>
<dbReference type="SMART" id="SM00344">
    <property type="entry name" value="HTH_ASNC"/>
    <property type="match status" value="1"/>
</dbReference>
<name>A0A480AII9_9BURK</name>
<feature type="domain" description="HTH asnC-type" evidence="4">
    <location>
        <begin position="10"/>
        <end position="71"/>
    </location>
</feature>
<dbReference type="InterPro" id="IPR011991">
    <property type="entry name" value="ArsR-like_HTH"/>
</dbReference>
<dbReference type="SUPFAM" id="SSF54909">
    <property type="entry name" value="Dimeric alpha+beta barrel"/>
    <property type="match status" value="1"/>
</dbReference>
<dbReference type="AlphaFoldDB" id="A0A480AII9"/>
<dbReference type="GO" id="GO:0005829">
    <property type="term" value="C:cytosol"/>
    <property type="evidence" value="ECO:0007669"/>
    <property type="project" value="TreeGrafter"/>
</dbReference>